<dbReference type="Gene3D" id="3.20.170.20">
    <property type="entry name" value="Protein of unknown function DUF952"/>
    <property type="match status" value="1"/>
</dbReference>
<accession>A0A916ZI23</accession>
<evidence type="ECO:0000313" key="1">
    <source>
        <dbReference type="EMBL" id="GGD98971.1"/>
    </source>
</evidence>
<gene>
    <name evidence="1" type="ORF">GCM10011529_01370</name>
</gene>
<sequence>MTPIVKILRAHEWMAFQSTGVFRGSPDDLRDGYIHISPPSEVAATATKWFAGETGLMALTLDADSFGEDLKWEPARGLLFPHLYRPLRLDEVTSARPLSP</sequence>
<reference evidence="1" key="2">
    <citation type="submission" date="2020-09" db="EMBL/GenBank/DDBJ databases">
        <authorList>
            <person name="Sun Q."/>
            <person name="Zhou Y."/>
        </authorList>
    </citation>
    <scope>NUCLEOTIDE SEQUENCE</scope>
    <source>
        <strain evidence="1">CGMCC 1.15519</strain>
    </source>
</reference>
<evidence type="ECO:0008006" key="3">
    <source>
        <dbReference type="Google" id="ProtNLM"/>
    </source>
</evidence>
<proteinExistence type="predicted"/>
<evidence type="ECO:0000313" key="2">
    <source>
        <dbReference type="Proteomes" id="UP000635071"/>
    </source>
</evidence>
<dbReference type="PANTHER" id="PTHR34129">
    <property type="entry name" value="BLR1139 PROTEIN"/>
    <property type="match status" value="1"/>
</dbReference>
<protein>
    <recommendedName>
        <fullName evidence="3">DUF952 domain-containing protein</fullName>
    </recommendedName>
</protein>
<dbReference type="EMBL" id="BMJM01000001">
    <property type="protein sequence ID" value="GGD98971.1"/>
    <property type="molecule type" value="Genomic_DNA"/>
</dbReference>
<dbReference type="SUPFAM" id="SSF56399">
    <property type="entry name" value="ADP-ribosylation"/>
    <property type="match status" value="1"/>
</dbReference>
<keyword evidence="2" id="KW-1185">Reference proteome</keyword>
<reference evidence="1" key="1">
    <citation type="journal article" date="2014" name="Int. J. Syst. Evol. Microbiol.">
        <title>Complete genome sequence of Corynebacterium casei LMG S-19264T (=DSM 44701T), isolated from a smear-ripened cheese.</title>
        <authorList>
            <consortium name="US DOE Joint Genome Institute (JGI-PGF)"/>
            <person name="Walter F."/>
            <person name="Albersmeier A."/>
            <person name="Kalinowski J."/>
            <person name="Ruckert C."/>
        </authorList>
    </citation>
    <scope>NUCLEOTIDE SEQUENCE</scope>
    <source>
        <strain evidence="1">CGMCC 1.15519</strain>
    </source>
</reference>
<dbReference type="Proteomes" id="UP000635071">
    <property type="component" value="Unassembled WGS sequence"/>
</dbReference>
<name>A0A916ZI23_9SPHN</name>
<dbReference type="InterPro" id="IPR009297">
    <property type="entry name" value="DUF952"/>
</dbReference>
<dbReference type="Pfam" id="PF06108">
    <property type="entry name" value="DUF952"/>
    <property type="match status" value="1"/>
</dbReference>
<organism evidence="1 2">
    <name type="scientific">Sandarakinorhabdus glacialis</name>
    <dbReference type="NCBI Taxonomy" id="1614636"/>
    <lineage>
        <taxon>Bacteria</taxon>
        <taxon>Pseudomonadati</taxon>
        <taxon>Pseudomonadota</taxon>
        <taxon>Alphaproteobacteria</taxon>
        <taxon>Sphingomonadales</taxon>
        <taxon>Sphingosinicellaceae</taxon>
        <taxon>Sandarakinorhabdus</taxon>
    </lineage>
</organism>
<comment type="caution">
    <text evidence="1">The sequence shown here is derived from an EMBL/GenBank/DDBJ whole genome shotgun (WGS) entry which is preliminary data.</text>
</comment>
<dbReference type="PANTHER" id="PTHR34129:SF1">
    <property type="entry name" value="DUF952 DOMAIN-CONTAINING PROTEIN"/>
    <property type="match status" value="1"/>
</dbReference>
<dbReference type="AlphaFoldDB" id="A0A916ZI23"/>